<dbReference type="SUPFAM" id="SSF52540">
    <property type="entry name" value="P-loop containing nucleoside triphosphate hydrolases"/>
    <property type="match status" value="1"/>
</dbReference>
<feature type="domain" description="Endonuclease GajA/Old nuclease/RecF-like AAA" evidence="1">
    <location>
        <begin position="1"/>
        <end position="331"/>
    </location>
</feature>
<dbReference type="InterPro" id="IPR027417">
    <property type="entry name" value="P-loop_NTPase"/>
</dbReference>
<dbReference type="InterPro" id="IPR034139">
    <property type="entry name" value="TOPRIM_OLD"/>
</dbReference>
<dbReference type="PANTHER" id="PTHR43581">
    <property type="entry name" value="ATP/GTP PHOSPHATASE"/>
    <property type="match status" value="1"/>
</dbReference>
<dbReference type="GO" id="GO:0004519">
    <property type="term" value="F:endonuclease activity"/>
    <property type="evidence" value="ECO:0007669"/>
    <property type="project" value="UniProtKB-KW"/>
</dbReference>
<protein>
    <submittedName>
        <fullName evidence="3">ATP-dependent endonuclease</fullName>
    </submittedName>
</protein>
<keyword evidence="3" id="KW-0540">Nuclease</keyword>
<dbReference type="InterPro" id="IPR051396">
    <property type="entry name" value="Bact_Antivir_Def_Nuclease"/>
</dbReference>
<dbReference type="CDD" id="cd01026">
    <property type="entry name" value="TOPRIM_OLD"/>
    <property type="match status" value="1"/>
</dbReference>
<dbReference type="PANTHER" id="PTHR43581:SF4">
    <property type="entry name" value="ATP_GTP PHOSPHATASE"/>
    <property type="match status" value="1"/>
</dbReference>
<dbReference type="Pfam" id="PF20469">
    <property type="entry name" value="OLD-like_TOPRIM"/>
    <property type="match status" value="1"/>
</dbReference>
<keyword evidence="4" id="KW-1185">Reference proteome</keyword>
<evidence type="ECO:0000313" key="3">
    <source>
        <dbReference type="EMBL" id="MFC0318741.1"/>
    </source>
</evidence>
<organism evidence="3 4">
    <name type="scientific">Olivibacter oleidegradans</name>
    <dbReference type="NCBI Taxonomy" id="760123"/>
    <lineage>
        <taxon>Bacteria</taxon>
        <taxon>Pseudomonadati</taxon>
        <taxon>Bacteroidota</taxon>
        <taxon>Sphingobacteriia</taxon>
        <taxon>Sphingobacteriales</taxon>
        <taxon>Sphingobacteriaceae</taxon>
        <taxon>Olivibacter</taxon>
    </lineage>
</organism>
<dbReference type="InterPro" id="IPR041685">
    <property type="entry name" value="AAA_GajA/Old/RecF-like"/>
</dbReference>
<evidence type="ECO:0000313" key="4">
    <source>
        <dbReference type="Proteomes" id="UP001589774"/>
    </source>
</evidence>
<gene>
    <name evidence="3" type="ORF">ACFFI0_10490</name>
</gene>
<dbReference type="Pfam" id="PF13175">
    <property type="entry name" value="AAA_15"/>
    <property type="match status" value="1"/>
</dbReference>
<dbReference type="EMBL" id="JBHLWO010000002">
    <property type="protein sequence ID" value="MFC0318741.1"/>
    <property type="molecule type" value="Genomic_DNA"/>
</dbReference>
<keyword evidence="3" id="KW-0378">Hydrolase</keyword>
<comment type="caution">
    <text evidence="3">The sequence shown here is derived from an EMBL/GenBank/DDBJ whole genome shotgun (WGS) entry which is preliminary data.</text>
</comment>
<accession>A0ABV6HIP0</accession>
<keyword evidence="3" id="KW-0255">Endonuclease</keyword>
<dbReference type="Proteomes" id="UP001589774">
    <property type="component" value="Unassembled WGS sequence"/>
</dbReference>
<reference evidence="3 4" key="1">
    <citation type="submission" date="2024-09" db="EMBL/GenBank/DDBJ databases">
        <authorList>
            <person name="Sun Q."/>
            <person name="Mori K."/>
        </authorList>
    </citation>
    <scope>NUCLEOTIDE SEQUENCE [LARGE SCALE GENOMIC DNA]</scope>
    <source>
        <strain evidence="3 4">CCM 7765</strain>
    </source>
</reference>
<evidence type="ECO:0000259" key="1">
    <source>
        <dbReference type="Pfam" id="PF13175"/>
    </source>
</evidence>
<dbReference type="Gene3D" id="3.40.50.300">
    <property type="entry name" value="P-loop containing nucleotide triphosphate hydrolases"/>
    <property type="match status" value="1"/>
</dbReference>
<name>A0ABV6HIP0_9SPHI</name>
<feature type="domain" description="OLD protein-like TOPRIM" evidence="2">
    <location>
        <begin position="377"/>
        <end position="446"/>
    </location>
</feature>
<dbReference type="RefSeq" id="WP_130857292.1">
    <property type="nucleotide sequence ID" value="NZ_JBHLWO010000002.1"/>
</dbReference>
<sequence length="627" mass="70606">MYLSALKIHNFRKIQHLHIEFNKGVNLLVGENDAGKTSILDAIRLVTGVHGNDYFRVTHDDFYTDGTTRCNDLQITCEFKDLSNQESASFLEWVSIDGDKYYLKVTLSAKRRDKGNSLFEVYHDLRAGEDEESGAIGGEAKSKLRVTYLKPLRDAAYELAPRRGSRLSQILGAYEIFQQQPNVVHPLVDSMNKANSEIKDYFGDKDGKIVADTINDTYLKEISLKNNPLSSRFGIAGNELGRILEKLELIGFSQSDETNLGLGSNNLLFIAAEMLLLKKDNGYTGLKLSLIEEIEAHIHPQSQINLIDFLNKHCAKLEFQNIISTHSNSLASKIDLNNLIICKNGKAFSLDHKNTMLEKGDYAFLSRFLDDTKANLFFANGVLMVEGDAENLMIPAFAEKIDLPLHKYGISIVNVGSTALLRYSRIFQRRNGEKMGIRVACISDRDIPPKVASDYTYEVRRSSGIVEQVPLLTNGRKTEEDFTEIQLAEKITSKKEKFRGGDVEVYVGNTWTLEYELANSVLSHLIHRAIQIAIKIDDGGKPFSKVDYLKVLRSCEEQREEWRAKAFTNEQIAVQIYAPLERKLASKAVTGQIFAFLLRRDKTDKAAIIVDPALKYLVDAIKHAAHV</sequence>
<proteinExistence type="predicted"/>
<evidence type="ECO:0000259" key="2">
    <source>
        <dbReference type="Pfam" id="PF20469"/>
    </source>
</evidence>